<dbReference type="EMBL" id="QAOQ01000002">
    <property type="protein sequence ID" value="PTR00050.1"/>
    <property type="molecule type" value="Genomic_DNA"/>
</dbReference>
<keyword evidence="2" id="KW-0808">Transferase</keyword>
<dbReference type="CDD" id="cd06551">
    <property type="entry name" value="LPLAT"/>
    <property type="match status" value="1"/>
</dbReference>
<keyword evidence="2" id="KW-0012">Acyltransferase</keyword>
<evidence type="ECO:0000313" key="3">
    <source>
        <dbReference type="Proteomes" id="UP000244168"/>
    </source>
</evidence>
<name>A0A2T5JE57_9SPHI</name>
<dbReference type="OrthoDB" id="152799at2"/>
<accession>A0A2T5JE57</accession>
<dbReference type="InterPro" id="IPR002123">
    <property type="entry name" value="Plipid/glycerol_acylTrfase"/>
</dbReference>
<sequence>MIYPQQNRLKHWVLDTYVRWAIKRNFHQLNVDTVEIVPNKSVLLIANHFSYWDGMILYYLNQQITGKKFHAMILEETAIKEPMLKYAGGFSVKKNSRDMVESLRFAAELLNDPQNVVLIFPQGKLYSNFIGEVTFEPGISKIMQQADGKFQLMLAAIFAENFEHKKPVVNVYINNDEQPNSTDATAVQRRYQQHYDRARAQQTKIVL</sequence>
<gene>
    <name evidence="2" type="ORF">C8P68_102881</name>
</gene>
<dbReference type="SMART" id="SM00563">
    <property type="entry name" value="PlsC"/>
    <property type="match status" value="1"/>
</dbReference>
<keyword evidence="3" id="KW-1185">Reference proteome</keyword>
<reference evidence="2 3" key="1">
    <citation type="submission" date="2018-04" db="EMBL/GenBank/DDBJ databases">
        <title>Genomic Encyclopedia of Archaeal and Bacterial Type Strains, Phase II (KMG-II): from individual species to whole genera.</title>
        <authorList>
            <person name="Goeker M."/>
        </authorList>
    </citation>
    <scope>NUCLEOTIDE SEQUENCE [LARGE SCALE GENOMIC DNA]</scope>
    <source>
        <strain evidence="2 3">DSM 26809</strain>
    </source>
</reference>
<proteinExistence type="predicted"/>
<dbReference type="Pfam" id="PF01553">
    <property type="entry name" value="Acyltransferase"/>
    <property type="match status" value="1"/>
</dbReference>
<dbReference type="SUPFAM" id="SSF69593">
    <property type="entry name" value="Glycerol-3-phosphate (1)-acyltransferase"/>
    <property type="match status" value="1"/>
</dbReference>
<dbReference type="AlphaFoldDB" id="A0A2T5JE57"/>
<protein>
    <submittedName>
        <fullName evidence="2">Acyltransferase-like protein</fullName>
    </submittedName>
</protein>
<feature type="domain" description="Phospholipid/glycerol acyltransferase" evidence="1">
    <location>
        <begin position="42"/>
        <end position="176"/>
    </location>
</feature>
<dbReference type="RefSeq" id="WP_107827946.1">
    <property type="nucleotide sequence ID" value="NZ_CP160205.1"/>
</dbReference>
<evidence type="ECO:0000259" key="1">
    <source>
        <dbReference type="SMART" id="SM00563"/>
    </source>
</evidence>
<organism evidence="2 3">
    <name type="scientific">Mucilaginibacter yixingensis</name>
    <dbReference type="NCBI Taxonomy" id="1295612"/>
    <lineage>
        <taxon>Bacteria</taxon>
        <taxon>Pseudomonadati</taxon>
        <taxon>Bacteroidota</taxon>
        <taxon>Sphingobacteriia</taxon>
        <taxon>Sphingobacteriales</taxon>
        <taxon>Sphingobacteriaceae</taxon>
        <taxon>Mucilaginibacter</taxon>
    </lineage>
</organism>
<dbReference type="GO" id="GO:0016746">
    <property type="term" value="F:acyltransferase activity"/>
    <property type="evidence" value="ECO:0007669"/>
    <property type="project" value="UniProtKB-KW"/>
</dbReference>
<evidence type="ECO:0000313" key="2">
    <source>
        <dbReference type="EMBL" id="PTR00050.1"/>
    </source>
</evidence>
<dbReference type="Proteomes" id="UP000244168">
    <property type="component" value="Unassembled WGS sequence"/>
</dbReference>
<comment type="caution">
    <text evidence="2">The sequence shown here is derived from an EMBL/GenBank/DDBJ whole genome shotgun (WGS) entry which is preliminary data.</text>
</comment>